<dbReference type="EMBL" id="JACOGC010000005">
    <property type="protein sequence ID" value="MBC3886128.1"/>
    <property type="molecule type" value="Genomic_DNA"/>
</dbReference>
<name>A0ABR6YQE5_9BURK</name>
<comment type="caution">
    <text evidence="1">The sequence shown here is derived from an EMBL/GenBank/DDBJ whole genome shotgun (WGS) entry which is preliminary data.</text>
</comment>
<proteinExistence type="predicted"/>
<evidence type="ECO:0000313" key="2">
    <source>
        <dbReference type="Proteomes" id="UP000613113"/>
    </source>
</evidence>
<sequence>MAGPANKPEKTIIRALVIAEYLSGQGFISGVCILIKTYFTLQEFSNENLLRWVLAACRIKDAISAFFNGNCIGKGVLGMILFEK</sequence>
<gene>
    <name evidence="1" type="ORF">H8K27_13390</name>
</gene>
<dbReference type="Proteomes" id="UP000613113">
    <property type="component" value="Unassembled WGS sequence"/>
</dbReference>
<dbReference type="RefSeq" id="WP_186863676.1">
    <property type="nucleotide sequence ID" value="NZ_JACOGC010000005.1"/>
</dbReference>
<keyword evidence="2" id="KW-1185">Reference proteome</keyword>
<protein>
    <submittedName>
        <fullName evidence="1">Uncharacterized protein</fullName>
    </submittedName>
</protein>
<accession>A0ABR6YQE5</accession>
<reference evidence="1 2" key="1">
    <citation type="submission" date="2020-08" db="EMBL/GenBank/DDBJ databases">
        <title>Novel species isolated from subtropical streams in China.</title>
        <authorList>
            <person name="Lu H."/>
        </authorList>
    </citation>
    <scope>NUCLEOTIDE SEQUENCE [LARGE SCALE GENOMIC DNA]</scope>
    <source>
        <strain evidence="1 2">FT31W</strain>
    </source>
</reference>
<evidence type="ECO:0000313" key="1">
    <source>
        <dbReference type="EMBL" id="MBC3886128.1"/>
    </source>
</evidence>
<organism evidence="1 2">
    <name type="scientific">Undibacterium griseum</name>
    <dbReference type="NCBI Taxonomy" id="2762295"/>
    <lineage>
        <taxon>Bacteria</taxon>
        <taxon>Pseudomonadati</taxon>
        <taxon>Pseudomonadota</taxon>
        <taxon>Betaproteobacteria</taxon>
        <taxon>Burkholderiales</taxon>
        <taxon>Oxalobacteraceae</taxon>
        <taxon>Undibacterium</taxon>
    </lineage>
</organism>